<evidence type="ECO:0000256" key="3">
    <source>
        <dbReference type="ARBA" id="ARBA00023163"/>
    </source>
</evidence>
<dbReference type="InterPro" id="IPR010982">
    <property type="entry name" value="Lambda_DNA-bd_dom_sf"/>
</dbReference>
<accession>A0A4R5CS66</accession>
<evidence type="ECO:0000256" key="4">
    <source>
        <dbReference type="SAM" id="MobiDB-lite"/>
    </source>
</evidence>
<dbReference type="SUPFAM" id="SSF47413">
    <property type="entry name" value="lambda repressor-like DNA-binding domains"/>
    <property type="match status" value="1"/>
</dbReference>
<keyword evidence="7" id="KW-1185">Reference proteome</keyword>
<comment type="caution">
    <text evidence="6">The sequence shown here is derived from an EMBL/GenBank/DDBJ whole genome shotgun (WGS) entry which is preliminary data.</text>
</comment>
<feature type="domain" description="HTH lacI-type" evidence="5">
    <location>
        <begin position="38"/>
        <end position="94"/>
    </location>
</feature>
<dbReference type="Pfam" id="PF00356">
    <property type="entry name" value="LacI"/>
    <property type="match status" value="1"/>
</dbReference>
<evidence type="ECO:0000313" key="7">
    <source>
        <dbReference type="Proteomes" id="UP000294739"/>
    </source>
</evidence>
<dbReference type="InParanoid" id="A0A4R5CS66"/>
<organism evidence="6 7">
    <name type="scientific">Jiangella asiatica</name>
    <dbReference type="NCBI Taxonomy" id="2530372"/>
    <lineage>
        <taxon>Bacteria</taxon>
        <taxon>Bacillati</taxon>
        <taxon>Actinomycetota</taxon>
        <taxon>Actinomycetes</taxon>
        <taxon>Jiangellales</taxon>
        <taxon>Jiangellaceae</taxon>
        <taxon>Jiangella</taxon>
    </lineage>
</organism>
<dbReference type="Gene3D" id="1.10.260.40">
    <property type="entry name" value="lambda repressor-like DNA-binding domains"/>
    <property type="match status" value="1"/>
</dbReference>
<feature type="region of interest" description="Disordered" evidence="4">
    <location>
        <begin position="1"/>
        <end position="36"/>
    </location>
</feature>
<dbReference type="GO" id="GO:0000976">
    <property type="term" value="F:transcription cis-regulatory region binding"/>
    <property type="evidence" value="ECO:0007669"/>
    <property type="project" value="TreeGrafter"/>
</dbReference>
<dbReference type="PRINTS" id="PR00036">
    <property type="entry name" value="HTHLACI"/>
</dbReference>
<evidence type="ECO:0000313" key="6">
    <source>
        <dbReference type="EMBL" id="TDE03412.1"/>
    </source>
</evidence>
<reference evidence="6 7" key="1">
    <citation type="submission" date="2019-03" db="EMBL/GenBank/DDBJ databases">
        <title>Draft genome sequences of novel Actinobacteria.</title>
        <authorList>
            <person name="Sahin N."/>
            <person name="Ay H."/>
            <person name="Saygin H."/>
        </authorList>
    </citation>
    <scope>NUCLEOTIDE SEQUENCE [LARGE SCALE GENOMIC DNA]</scope>
    <source>
        <strain evidence="6 7">5K138</strain>
    </source>
</reference>
<keyword evidence="3" id="KW-0804">Transcription</keyword>
<dbReference type="InterPro" id="IPR000843">
    <property type="entry name" value="HTH_LacI"/>
</dbReference>
<dbReference type="Gene3D" id="3.40.50.2300">
    <property type="match status" value="2"/>
</dbReference>
<dbReference type="CDD" id="cd06285">
    <property type="entry name" value="PBP1_LacI-like"/>
    <property type="match status" value="1"/>
</dbReference>
<keyword evidence="2" id="KW-0238">DNA-binding</keyword>
<protein>
    <submittedName>
        <fullName evidence="6">LacI family transcriptional regulator</fullName>
    </submittedName>
</protein>
<dbReference type="EMBL" id="SMKZ01000032">
    <property type="protein sequence ID" value="TDE03412.1"/>
    <property type="molecule type" value="Genomic_DNA"/>
</dbReference>
<dbReference type="InterPro" id="IPR028082">
    <property type="entry name" value="Peripla_BP_I"/>
</dbReference>
<dbReference type="PROSITE" id="PS00356">
    <property type="entry name" value="HTH_LACI_1"/>
    <property type="match status" value="1"/>
</dbReference>
<keyword evidence="1" id="KW-0805">Transcription regulation</keyword>
<dbReference type="GO" id="GO:0003700">
    <property type="term" value="F:DNA-binding transcription factor activity"/>
    <property type="evidence" value="ECO:0007669"/>
    <property type="project" value="TreeGrafter"/>
</dbReference>
<gene>
    <name evidence="6" type="ORF">E1269_20450</name>
</gene>
<dbReference type="CDD" id="cd01392">
    <property type="entry name" value="HTH_LacI"/>
    <property type="match status" value="1"/>
</dbReference>
<name>A0A4R5CS66_9ACTN</name>
<dbReference type="PROSITE" id="PS50932">
    <property type="entry name" value="HTH_LACI_2"/>
    <property type="match status" value="1"/>
</dbReference>
<dbReference type="PANTHER" id="PTHR30146:SF109">
    <property type="entry name" value="HTH-TYPE TRANSCRIPTIONAL REGULATOR GALS"/>
    <property type="match status" value="1"/>
</dbReference>
<dbReference type="AlphaFoldDB" id="A0A4R5CS66"/>
<dbReference type="InterPro" id="IPR046335">
    <property type="entry name" value="LacI/GalR-like_sensor"/>
</dbReference>
<dbReference type="OrthoDB" id="3467214at2"/>
<evidence type="ECO:0000256" key="2">
    <source>
        <dbReference type="ARBA" id="ARBA00023125"/>
    </source>
</evidence>
<dbReference type="PANTHER" id="PTHR30146">
    <property type="entry name" value="LACI-RELATED TRANSCRIPTIONAL REPRESSOR"/>
    <property type="match status" value="1"/>
</dbReference>
<dbReference type="Proteomes" id="UP000294739">
    <property type="component" value="Unassembled WGS sequence"/>
</dbReference>
<dbReference type="SMART" id="SM00354">
    <property type="entry name" value="HTH_LACI"/>
    <property type="match status" value="1"/>
</dbReference>
<evidence type="ECO:0000256" key="1">
    <source>
        <dbReference type="ARBA" id="ARBA00023015"/>
    </source>
</evidence>
<sequence>MRDDAKPSDDGAPAAGDGPAGDGEVRRSGRVRTGPARVTIKDVAERAGVTKATVSKYLNRAHGYAMAPSTRERIRAAIQDLDFQPNPLARGLTRSATTTIGLVVADIRSQFYPELVHSIQVATEGAGYTLVLGSSGDDPARELDIVRSMAHRRVDGVVLVAVRSASDNIEYLRQRGIQIVLASRDLPELVADTVVVDSLAGARAAVRHLRDLGHRRIAHVGGELTVKPFADRRRGFELETADLAGRAELPAATAASTIEGGRAATRGLLDVERPPTAIFFATDTMALGGLMACADLGLEVPRDVSIAGFDNVTVGELPGIGLTTVDSDAARVGEQATELLLRRVLGSGDADPVLITRPAELVVRTSTAPPR</sequence>
<proteinExistence type="predicted"/>
<dbReference type="SUPFAM" id="SSF53822">
    <property type="entry name" value="Periplasmic binding protein-like I"/>
    <property type="match status" value="1"/>
</dbReference>
<dbReference type="Pfam" id="PF13377">
    <property type="entry name" value="Peripla_BP_3"/>
    <property type="match status" value="1"/>
</dbReference>
<dbReference type="RefSeq" id="WP_131897957.1">
    <property type="nucleotide sequence ID" value="NZ_SMKZ01000032.1"/>
</dbReference>
<evidence type="ECO:0000259" key="5">
    <source>
        <dbReference type="PROSITE" id="PS50932"/>
    </source>
</evidence>